<dbReference type="OrthoDB" id="180305at2"/>
<dbReference type="InterPro" id="IPR028082">
    <property type="entry name" value="Peripla_BP_I"/>
</dbReference>
<proteinExistence type="predicted"/>
<protein>
    <recommendedName>
        <fullName evidence="5">HTH gntR-type domain-containing protein</fullName>
    </recommendedName>
</protein>
<evidence type="ECO:0000313" key="6">
    <source>
        <dbReference type="EMBL" id="OAM90211.1"/>
    </source>
</evidence>
<dbReference type="InterPro" id="IPR036388">
    <property type="entry name" value="WH-like_DNA-bd_sf"/>
</dbReference>
<dbReference type="Gene3D" id="3.40.50.2300">
    <property type="match status" value="2"/>
</dbReference>
<evidence type="ECO:0000259" key="5">
    <source>
        <dbReference type="PROSITE" id="PS50949"/>
    </source>
</evidence>
<name>A0A178IKK1_9BACT</name>
<dbReference type="Pfam" id="PF13377">
    <property type="entry name" value="Peripla_BP_3"/>
    <property type="match status" value="1"/>
</dbReference>
<dbReference type="Gene3D" id="1.10.10.10">
    <property type="entry name" value="Winged helix-like DNA-binding domain superfamily/Winged helix DNA-binding domain"/>
    <property type="match status" value="1"/>
</dbReference>
<dbReference type="CDD" id="cd06267">
    <property type="entry name" value="PBP1_LacI_sugar_binding-like"/>
    <property type="match status" value="1"/>
</dbReference>
<dbReference type="SUPFAM" id="SSF46785">
    <property type="entry name" value="Winged helix' DNA-binding domain"/>
    <property type="match status" value="1"/>
</dbReference>
<evidence type="ECO:0000256" key="2">
    <source>
        <dbReference type="ARBA" id="ARBA00023125"/>
    </source>
</evidence>
<dbReference type="InterPro" id="IPR000524">
    <property type="entry name" value="Tscrpt_reg_HTH_GntR"/>
</dbReference>
<sequence>MECDRGAPRFPDMPDTPQKTSLVTQTRDVLERGIAGGRWRFSLPGERALSRELQVSRWTLRMALAALAREGVIYIRHGRACEIAPARQAARRRAVSWQTGCVLPAPLWQMRPFVALWVDALRVCLQELGGQFVLHDGARYFRPGGSRALAALTRQSPHDCWLLLLSNHEMQRWFHRRGLPVVVAGSSFDDAVLPSVDLDLRAMARHAAGVLLARGHRRIAMLTSHRGYAGVLDSERGLREAMDGAGGRGGELLVEYHGGEPAEICRKLDRLIARERRPTAFFIQQSAAWLTAAGHLARHGLLAPRDFSVIVAQDEPYLSHLVPEPARYVASPDLFARKIASLVRRACERVLPLETRVRLLPEFVPGQTIGPPASG</sequence>
<dbReference type="CDD" id="cd07377">
    <property type="entry name" value="WHTH_GntR"/>
    <property type="match status" value="1"/>
</dbReference>
<dbReference type="Proteomes" id="UP000078486">
    <property type="component" value="Unassembled WGS sequence"/>
</dbReference>
<keyword evidence="2" id="KW-0238">DNA-binding</keyword>
<dbReference type="GO" id="GO:0000976">
    <property type="term" value="F:transcription cis-regulatory region binding"/>
    <property type="evidence" value="ECO:0007669"/>
    <property type="project" value="TreeGrafter"/>
</dbReference>
<feature type="region of interest" description="Disordered" evidence="4">
    <location>
        <begin position="1"/>
        <end position="20"/>
    </location>
</feature>
<accession>A0A178IKK1</accession>
<organism evidence="6 7">
    <name type="scientific">Termitidicoccus mucosus</name>
    <dbReference type="NCBI Taxonomy" id="1184151"/>
    <lineage>
        <taxon>Bacteria</taxon>
        <taxon>Pseudomonadati</taxon>
        <taxon>Verrucomicrobiota</taxon>
        <taxon>Opitutia</taxon>
        <taxon>Opitutales</taxon>
        <taxon>Opitutaceae</taxon>
        <taxon>Termitidicoccus</taxon>
    </lineage>
</organism>
<feature type="domain" description="HTH gntR-type" evidence="5">
    <location>
        <begin position="16"/>
        <end position="86"/>
    </location>
</feature>
<dbReference type="Pfam" id="PF00392">
    <property type="entry name" value="GntR"/>
    <property type="match status" value="1"/>
</dbReference>
<evidence type="ECO:0000256" key="4">
    <source>
        <dbReference type="SAM" id="MobiDB-lite"/>
    </source>
</evidence>
<dbReference type="AlphaFoldDB" id="A0A178IKK1"/>
<dbReference type="PROSITE" id="PS50949">
    <property type="entry name" value="HTH_GNTR"/>
    <property type="match status" value="1"/>
</dbReference>
<dbReference type="GO" id="GO:0003700">
    <property type="term" value="F:DNA-binding transcription factor activity"/>
    <property type="evidence" value="ECO:0007669"/>
    <property type="project" value="InterPro"/>
</dbReference>
<comment type="caution">
    <text evidence="6">The sequence shown here is derived from an EMBL/GenBank/DDBJ whole genome shotgun (WGS) entry which is preliminary data.</text>
</comment>
<keyword evidence="7" id="KW-1185">Reference proteome</keyword>
<dbReference type="InterPro" id="IPR046335">
    <property type="entry name" value="LacI/GalR-like_sensor"/>
</dbReference>
<reference evidence="6 7" key="1">
    <citation type="submission" date="2016-01" db="EMBL/GenBank/DDBJ databases">
        <title>High potential of lignocellulose degradation of a new Verrucomicrobia species.</title>
        <authorList>
            <person name="Wang Y."/>
            <person name="Shi Y."/>
            <person name="Qiu Z."/>
            <person name="Liu S."/>
            <person name="Yang H."/>
        </authorList>
    </citation>
    <scope>NUCLEOTIDE SEQUENCE [LARGE SCALE GENOMIC DNA]</scope>
    <source>
        <strain evidence="6 7">TSB47</strain>
    </source>
</reference>
<dbReference type="SUPFAM" id="SSF53822">
    <property type="entry name" value="Periplasmic binding protein-like I"/>
    <property type="match status" value="1"/>
</dbReference>
<keyword evidence="1" id="KW-0805">Transcription regulation</keyword>
<dbReference type="SMART" id="SM00345">
    <property type="entry name" value="HTH_GNTR"/>
    <property type="match status" value="1"/>
</dbReference>
<dbReference type="PANTHER" id="PTHR30146">
    <property type="entry name" value="LACI-RELATED TRANSCRIPTIONAL REPRESSOR"/>
    <property type="match status" value="1"/>
</dbReference>
<evidence type="ECO:0000256" key="1">
    <source>
        <dbReference type="ARBA" id="ARBA00023015"/>
    </source>
</evidence>
<gene>
    <name evidence="6" type="ORF">AW736_08325</name>
</gene>
<evidence type="ECO:0000313" key="7">
    <source>
        <dbReference type="Proteomes" id="UP000078486"/>
    </source>
</evidence>
<keyword evidence="3" id="KW-0804">Transcription</keyword>
<evidence type="ECO:0000256" key="3">
    <source>
        <dbReference type="ARBA" id="ARBA00023163"/>
    </source>
</evidence>
<dbReference type="EMBL" id="LRRQ01000072">
    <property type="protein sequence ID" value="OAM90211.1"/>
    <property type="molecule type" value="Genomic_DNA"/>
</dbReference>
<dbReference type="STRING" id="1184151.AW736_08325"/>
<dbReference type="PRINTS" id="PR00035">
    <property type="entry name" value="HTHGNTR"/>
</dbReference>
<dbReference type="PANTHER" id="PTHR30146:SF109">
    <property type="entry name" value="HTH-TYPE TRANSCRIPTIONAL REGULATOR GALS"/>
    <property type="match status" value="1"/>
</dbReference>
<dbReference type="InterPro" id="IPR036390">
    <property type="entry name" value="WH_DNA-bd_sf"/>
</dbReference>